<dbReference type="Gene3D" id="2.130.10.10">
    <property type="entry name" value="YVTN repeat-like/Quinoprotein amine dehydrogenase"/>
    <property type="match status" value="1"/>
</dbReference>
<reference evidence="2" key="1">
    <citation type="submission" date="2022-11" db="EMBL/GenBank/DDBJ databases">
        <authorList>
            <person name="Petersen C."/>
        </authorList>
    </citation>
    <scope>NUCLEOTIDE SEQUENCE</scope>
    <source>
        <strain evidence="2">IBT 30761</strain>
    </source>
</reference>
<protein>
    <submittedName>
        <fullName evidence="2">Uncharacterized protein</fullName>
    </submittedName>
</protein>
<accession>A0A9W9K9C7</accession>
<dbReference type="InterPro" id="IPR015943">
    <property type="entry name" value="WD40/YVTN_repeat-like_dom_sf"/>
</dbReference>
<organism evidence="2 3">
    <name type="scientific">Penicillium argentinense</name>
    <dbReference type="NCBI Taxonomy" id="1131581"/>
    <lineage>
        <taxon>Eukaryota</taxon>
        <taxon>Fungi</taxon>
        <taxon>Dikarya</taxon>
        <taxon>Ascomycota</taxon>
        <taxon>Pezizomycotina</taxon>
        <taxon>Eurotiomycetes</taxon>
        <taxon>Eurotiomycetidae</taxon>
        <taxon>Eurotiales</taxon>
        <taxon>Aspergillaceae</taxon>
        <taxon>Penicillium</taxon>
    </lineage>
</organism>
<dbReference type="AlphaFoldDB" id="A0A9W9K9C7"/>
<dbReference type="InterPro" id="IPR036322">
    <property type="entry name" value="WD40_repeat_dom_sf"/>
</dbReference>
<dbReference type="Proteomes" id="UP001149074">
    <property type="component" value="Unassembled WGS sequence"/>
</dbReference>
<comment type="caution">
    <text evidence="2">The sequence shown here is derived from an EMBL/GenBank/DDBJ whole genome shotgun (WGS) entry which is preliminary data.</text>
</comment>
<gene>
    <name evidence="2" type="ORF">N7532_004950</name>
</gene>
<name>A0A9W9K9C7_9EURO</name>
<proteinExistence type="predicted"/>
<feature type="region of interest" description="Disordered" evidence="1">
    <location>
        <begin position="335"/>
        <end position="365"/>
    </location>
</feature>
<evidence type="ECO:0000313" key="3">
    <source>
        <dbReference type="Proteomes" id="UP001149074"/>
    </source>
</evidence>
<evidence type="ECO:0000313" key="2">
    <source>
        <dbReference type="EMBL" id="KAJ5097949.1"/>
    </source>
</evidence>
<dbReference type="InterPro" id="IPR051150">
    <property type="entry name" value="SWT21/TCAB1_mRNA_Telomere"/>
</dbReference>
<sequence length="385" mass="41629">MADGQPLCVASTSPCDHYFKDAEWSPDGTTLLTNSADHRIRTYLLPHDLLEASSPHRLEPYSTLACGETTYATAIYPRYDLADPSTTVFLTSIRDHPIRLTSVFDSEPIVASYSMVKPTTEAFIAPHSLLFPQTLGGTHFLAGSDSLICVFDVEHTGAAGPKSWLPTVSGRDTASMKGIVSAMASNPSGNGTLAAGTFTRRIGLYGSNGTGDCQGTWHIGNTEADREIGGRGVTQLLWSPCGRYLYAAERQSDGVIVYDIRRTASELGYLCGRKAVTNQRMRIDVVSSGSDGSHEIWAGGTDGFMRVWRDPAFSVGKKDPDAEFRVHDDAVSSTVFHSMGNSDDSDDSDDSDASDDSDDSDRSNNCLKVWSMPFLEGAEVADDTY</sequence>
<dbReference type="OrthoDB" id="239865at2759"/>
<dbReference type="GeneID" id="81356423"/>
<dbReference type="PANTHER" id="PTHR13211">
    <property type="entry name" value="TELOMERASE CAJAL BODY PROTEIN 1"/>
    <property type="match status" value="1"/>
</dbReference>
<feature type="compositionally biased region" description="Acidic residues" evidence="1">
    <location>
        <begin position="343"/>
        <end position="359"/>
    </location>
</feature>
<reference evidence="2" key="2">
    <citation type="journal article" date="2023" name="IMA Fungus">
        <title>Comparative genomic study of the Penicillium genus elucidates a diverse pangenome and 15 lateral gene transfer events.</title>
        <authorList>
            <person name="Petersen C."/>
            <person name="Sorensen T."/>
            <person name="Nielsen M.R."/>
            <person name="Sondergaard T.E."/>
            <person name="Sorensen J.L."/>
            <person name="Fitzpatrick D.A."/>
            <person name="Frisvad J.C."/>
            <person name="Nielsen K.L."/>
        </authorList>
    </citation>
    <scope>NUCLEOTIDE SEQUENCE</scope>
    <source>
        <strain evidence="2">IBT 30761</strain>
    </source>
</reference>
<keyword evidence="3" id="KW-1185">Reference proteome</keyword>
<evidence type="ECO:0000256" key="1">
    <source>
        <dbReference type="SAM" id="MobiDB-lite"/>
    </source>
</evidence>
<dbReference type="RefSeq" id="XP_056473603.1">
    <property type="nucleotide sequence ID" value="XM_056617444.1"/>
</dbReference>
<dbReference type="SUPFAM" id="SSF50978">
    <property type="entry name" value="WD40 repeat-like"/>
    <property type="match status" value="1"/>
</dbReference>
<dbReference type="PANTHER" id="PTHR13211:SF0">
    <property type="entry name" value="TELOMERASE CAJAL BODY PROTEIN 1"/>
    <property type="match status" value="1"/>
</dbReference>
<dbReference type="EMBL" id="JAPQKI010000005">
    <property type="protein sequence ID" value="KAJ5097949.1"/>
    <property type="molecule type" value="Genomic_DNA"/>
</dbReference>